<evidence type="ECO:0000313" key="2">
    <source>
        <dbReference type="Proteomes" id="UP000593565"/>
    </source>
</evidence>
<dbReference type="AlphaFoldDB" id="A0A7J5ZXV9"/>
<sequence length="85" mass="9528">MIRVEQIGLKCKRTGVNTAEAGVHADDQHSKLFFSPHVENTNLLNVTAPTPLFITELSLKQKTIHSTRFHICTTRISPTIPLFCL</sequence>
<proteinExistence type="predicted"/>
<dbReference type="Proteomes" id="UP000593565">
    <property type="component" value="Unassembled WGS sequence"/>
</dbReference>
<comment type="caution">
    <text evidence="1">The sequence shown here is derived from an EMBL/GenBank/DDBJ whole genome shotgun (WGS) entry which is preliminary data.</text>
</comment>
<protein>
    <submittedName>
        <fullName evidence="1">Uncharacterized protein</fullName>
    </submittedName>
</protein>
<name>A0A7J5ZXV9_AMEME</name>
<evidence type="ECO:0000313" key="1">
    <source>
        <dbReference type="EMBL" id="KAF4074771.1"/>
    </source>
</evidence>
<organism evidence="1 2">
    <name type="scientific">Ameiurus melas</name>
    <name type="common">Black bullhead</name>
    <name type="synonym">Silurus melas</name>
    <dbReference type="NCBI Taxonomy" id="219545"/>
    <lineage>
        <taxon>Eukaryota</taxon>
        <taxon>Metazoa</taxon>
        <taxon>Chordata</taxon>
        <taxon>Craniata</taxon>
        <taxon>Vertebrata</taxon>
        <taxon>Euteleostomi</taxon>
        <taxon>Actinopterygii</taxon>
        <taxon>Neopterygii</taxon>
        <taxon>Teleostei</taxon>
        <taxon>Ostariophysi</taxon>
        <taxon>Siluriformes</taxon>
        <taxon>Ictaluridae</taxon>
        <taxon>Ameiurus</taxon>
    </lineage>
</organism>
<accession>A0A7J5ZXV9</accession>
<keyword evidence="2" id="KW-1185">Reference proteome</keyword>
<reference evidence="1 2" key="1">
    <citation type="submission" date="2020-02" db="EMBL/GenBank/DDBJ databases">
        <title>A chromosome-scale genome assembly of the black bullhead catfish (Ameiurus melas).</title>
        <authorList>
            <person name="Wen M."/>
            <person name="Zham M."/>
            <person name="Cabau C."/>
            <person name="Klopp C."/>
            <person name="Donnadieu C."/>
            <person name="Roques C."/>
            <person name="Bouchez O."/>
            <person name="Lampietro C."/>
            <person name="Jouanno E."/>
            <person name="Herpin A."/>
            <person name="Louis A."/>
            <person name="Berthelot C."/>
            <person name="Parey E."/>
            <person name="Roest-Crollius H."/>
            <person name="Braasch I."/>
            <person name="Postlethwait J."/>
            <person name="Robinson-Rechavi M."/>
            <person name="Echchiki A."/>
            <person name="Begum T."/>
            <person name="Montfort J."/>
            <person name="Schartl M."/>
            <person name="Bobe J."/>
            <person name="Guiguen Y."/>
        </authorList>
    </citation>
    <scope>NUCLEOTIDE SEQUENCE [LARGE SCALE GENOMIC DNA]</scope>
    <source>
        <strain evidence="1">M_S1</strain>
        <tissue evidence="1">Blood</tissue>
    </source>
</reference>
<dbReference type="EMBL" id="JAAGNN010000022">
    <property type="protein sequence ID" value="KAF4074771.1"/>
    <property type="molecule type" value="Genomic_DNA"/>
</dbReference>
<gene>
    <name evidence="1" type="ORF">AMELA_G00242950</name>
</gene>